<accession>A0A2Z7A8V9</accession>
<gene>
    <name evidence="2" type="ORF">F511_35966</name>
</gene>
<evidence type="ECO:0000256" key="1">
    <source>
        <dbReference type="SAM" id="MobiDB-lite"/>
    </source>
</evidence>
<dbReference type="Proteomes" id="UP000250235">
    <property type="component" value="Unassembled WGS sequence"/>
</dbReference>
<evidence type="ECO:0000313" key="3">
    <source>
        <dbReference type="Proteomes" id="UP000250235"/>
    </source>
</evidence>
<dbReference type="EMBL" id="KV017520">
    <property type="protein sequence ID" value="KZV18100.1"/>
    <property type="molecule type" value="Genomic_DNA"/>
</dbReference>
<proteinExistence type="predicted"/>
<evidence type="ECO:0000313" key="2">
    <source>
        <dbReference type="EMBL" id="KZV18100.1"/>
    </source>
</evidence>
<name>A0A2Z7A8V9_9LAMI</name>
<protein>
    <submittedName>
        <fullName evidence="2">Uncharacterized protein</fullName>
    </submittedName>
</protein>
<organism evidence="2 3">
    <name type="scientific">Dorcoceras hygrometricum</name>
    <dbReference type="NCBI Taxonomy" id="472368"/>
    <lineage>
        <taxon>Eukaryota</taxon>
        <taxon>Viridiplantae</taxon>
        <taxon>Streptophyta</taxon>
        <taxon>Embryophyta</taxon>
        <taxon>Tracheophyta</taxon>
        <taxon>Spermatophyta</taxon>
        <taxon>Magnoliopsida</taxon>
        <taxon>eudicotyledons</taxon>
        <taxon>Gunneridae</taxon>
        <taxon>Pentapetalae</taxon>
        <taxon>asterids</taxon>
        <taxon>lamiids</taxon>
        <taxon>Lamiales</taxon>
        <taxon>Gesneriaceae</taxon>
        <taxon>Didymocarpoideae</taxon>
        <taxon>Trichosporeae</taxon>
        <taxon>Loxocarpinae</taxon>
        <taxon>Dorcoceras</taxon>
    </lineage>
</organism>
<sequence length="203" mass="23263">METRIDQLNLHSVQLGYLKILEVGNTDPNNNKSRKTNTRSSLTEIYLNRFSQRHGTNNRSKSASSRYQIHDRDSMELKSVPGYVIISANRYLAAGTRRNAKTQRFNLPKRRRFSSATGSSNQQLVTQSQHLSHNATTDQHCQQKSMSKMLTNTCRSLANSRAKSNYCQQQPLHTHTCYQQITFQALRLESKTTAYFPYATVTI</sequence>
<feature type="compositionally biased region" description="Polar residues" evidence="1">
    <location>
        <begin position="114"/>
        <end position="140"/>
    </location>
</feature>
<dbReference type="AlphaFoldDB" id="A0A2Z7A8V9"/>
<feature type="region of interest" description="Disordered" evidence="1">
    <location>
        <begin position="111"/>
        <end position="140"/>
    </location>
</feature>
<keyword evidence="3" id="KW-1185">Reference proteome</keyword>
<reference evidence="2 3" key="1">
    <citation type="journal article" date="2015" name="Proc. Natl. Acad. Sci. U.S.A.">
        <title>The resurrection genome of Boea hygrometrica: A blueprint for survival of dehydration.</title>
        <authorList>
            <person name="Xiao L."/>
            <person name="Yang G."/>
            <person name="Zhang L."/>
            <person name="Yang X."/>
            <person name="Zhao S."/>
            <person name="Ji Z."/>
            <person name="Zhou Q."/>
            <person name="Hu M."/>
            <person name="Wang Y."/>
            <person name="Chen M."/>
            <person name="Xu Y."/>
            <person name="Jin H."/>
            <person name="Xiao X."/>
            <person name="Hu G."/>
            <person name="Bao F."/>
            <person name="Hu Y."/>
            <person name="Wan P."/>
            <person name="Li L."/>
            <person name="Deng X."/>
            <person name="Kuang T."/>
            <person name="Xiang C."/>
            <person name="Zhu J.K."/>
            <person name="Oliver M.J."/>
            <person name="He Y."/>
        </authorList>
    </citation>
    <scope>NUCLEOTIDE SEQUENCE [LARGE SCALE GENOMIC DNA]</scope>
    <source>
        <strain evidence="3">cv. XS01</strain>
    </source>
</reference>